<keyword evidence="3" id="KW-1185">Reference proteome</keyword>
<evidence type="ECO:0008006" key="4">
    <source>
        <dbReference type="Google" id="ProtNLM"/>
    </source>
</evidence>
<dbReference type="Proteomes" id="UP000619788">
    <property type="component" value="Unassembled WGS sequence"/>
</dbReference>
<feature type="region of interest" description="Disordered" evidence="1">
    <location>
        <begin position="1"/>
        <end position="35"/>
    </location>
</feature>
<evidence type="ECO:0000313" key="3">
    <source>
        <dbReference type="Proteomes" id="UP000619788"/>
    </source>
</evidence>
<dbReference type="AlphaFoldDB" id="A0A8J3WHX5"/>
<reference evidence="2 3" key="1">
    <citation type="submission" date="2021-01" db="EMBL/GenBank/DDBJ databases">
        <title>Whole genome shotgun sequence of Planobispora siamensis NBRC 107568.</title>
        <authorList>
            <person name="Komaki H."/>
            <person name="Tamura T."/>
        </authorList>
    </citation>
    <scope>NUCLEOTIDE SEQUENCE [LARGE SCALE GENOMIC DNA]</scope>
    <source>
        <strain evidence="2 3">NBRC 107568</strain>
    </source>
</reference>
<name>A0A8J3WHX5_9ACTN</name>
<proteinExistence type="predicted"/>
<evidence type="ECO:0000313" key="2">
    <source>
        <dbReference type="EMBL" id="GIH89900.1"/>
    </source>
</evidence>
<dbReference type="EMBL" id="BOOJ01000007">
    <property type="protein sequence ID" value="GIH89900.1"/>
    <property type="molecule type" value="Genomic_DNA"/>
</dbReference>
<feature type="compositionally biased region" description="Basic and acidic residues" evidence="1">
    <location>
        <begin position="1"/>
        <end position="17"/>
    </location>
</feature>
<sequence length="505" mass="54269">MEASDHNPAGDDPDRFTDGSPIPDPDGPDAATGSGKTKLAQVLVQMAEDTYRLIRADDGRSYAVPRLGPALAVPLAAKGGSGLRAKLATSLFRRTGEVASGAELSDALNVLAGEAGELDPEPVFLRMARHEDSVVVDMGTETGEAIVITPGGWRTEPTAPVIFRRSELTHPLVTPARGGSLDGLRALINLSEEDWRLAIAWVVAAYLIDIPHPILLIQGEQGTAKSNLIRCLLLLIDPQPAADREPPASQREWAIFARASWAFSFDNVTDIPDWLSNSLCKGVTGDAVLQRVLHSDEDITVFAFQRVIAMTTIGFKAPLAGDLVDRMLLVEPEVLDVRLPETHVRAVREQVLPEALGAVLDLVSGVLAALPAVEVSDLPRMADFARVLAALDTVTGWSTLATYRARIAALGMSIIEGNTLARALYLFTGPTPWEDSTAQLLVGLQRTCIEHGLPVGELPGNVRTLGTRLTEVAPSLRKVGVDIRRRKSGAQRFVHVIKHTVGLDQ</sequence>
<organism evidence="2 3">
    <name type="scientific">Planobispora siamensis</name>
    <dbReference type="NCBI Taxonomy" id="936338"/>
    <lineage>
        <taxon>Bacteria</taxon>
        <taxon>Bacillati</taxon>
        <taxon>Actinomycetota</taxon>
        <taxon>Actinomycetes</taxon>
        <taxon>Streptosporangiales</taxon>
        <taxon>Streptosporangiaceae</taxon>
        <taxon>Planobispora</taxon>
    </lineage>
</organism>
<accession>A0A8J3WHX5</accession>
<protein>
    <recommendedName>
        <fullName evidence="4">ATP-binding protein</fullName>
    </recommendedName>
</protein>
<evidence type="ECO:0000256" key="1">
    <source>
        <dbReference type="SAM" id="MobiDB-lite"/>
    </source>
</evidence>
<comment type="caution">
    <text evidence="2">The sequence shown here is derived from an EMBL/GenBank/DDBJ whole genome shotgun (WGS) entry which is preliminary data.</text>
</comment>
<gene>
    <name evidence="2" type="ORF">Psi01_05300</name>
</gene>
<dbReference type="RefSeq" id="WP_204062286.1">
    <property type="nucleotide sequence ID" value="NZ_BOOJ01000007.1"/>
</dbReference>